<feature type="region of interest" description="Disordered" evidence="6">
    <location>
        <begin position="880"/>
        <end position="944"/>
    </location>
</feature>
<dbReference type="Gene3D" id="2.10.70.10">
    <property type="entry name" value="Complement Module, domain 1"/>
    <property type="match status" value="3"/>
</dbReference>
<feature type="compositionally biased region" description="Low complexity" evidence="6">
    <location>
        <begin position="889"/>
        <end position="904"/>
    </location>
</feature>
<dbReference type="InterPro" id="IPR016187">
    <property type="entry name" value="CTDL_fold"/>
</dbReference>
<evidence type="ECO:0000259" key="7">
    <source>
        <dbReference type="PROSITE" id="PS50041"/>
    </source>
</evidence>
<keyword evidence="4" id="KW-0325">Glycoprotein</keyword>
<comment type="caution">
    <text evidence="5">Lacks conserved residue(s) required for the propagation of feature annotation.</text>
</comment>
<evidence type="ECO:0000256" key="3">
    <source>
        <dbReference type="ARBA" id="ARBA00023157"/>
    </source>
</evidence>
<feature type="compositionally biased region" description="Polar residues" evidence="6">
    <location>
        <begin position="1346"/>
        <end position="1360"/>
    </location>
</feature>
<dbReference type="InterPro" id="IPR000884">
    <property type="entry name" value="TSP1_rpt"/>
</dbReference>
<evidence type="ECO:0000313" key="10">
    <source>
        <dbReference type="Proteomes" id="UP000593567"/>
    </source>
</evidence>
<dbReference type="Pfam" id="PF00084">
    <property type="entry name" value="Sushi"/>
    <property type="match status" value="3"/>
</dbReference>
<feature type="compositionally biased region" description="Basic and acidic residues" evidence="6">
    <location>
        <begin position="1323"/>
        <end position="1345"/>
    </location>
</feature>
<dbReference type="CDD" id="cd00033">
    <property type="entry name" value="CCP"/>
    <property type="match status" value="4"/>
</dbReference>
<feature type="compositionally biased region" description="Polar residues" evidence="6">
    <location>
        <begin position="957"/>
        <end position="970"/>
    </location>
</feature>
<dbReference type="InterPro" id="IPR035976">
    <property type="entry name" value="Sushi/SCR/CCP_sf"/>
</dbReference>
<dbReference type="SUPFAM" id="SSF82895">
    <property type="entry name" value="TSP-1 type 1 repeat"/>
    <property type="match status" value="1"/>
</dbReference>
<feature type="compositionally biased region" description="Basic and acidic residues" evidence="6">
    <location>
        <begin position="1378"/>
        <end position="1391"/>
    </location>
</feature>
<evidence type="ECO:0000256" key="5">
    <source>
        <dbReference type="PROSITE-ProRule" id="PRU00302"/>
    </source>
</evidence>
<dbReference type="InterPro" id="IPR001304">
    <property type="entry name" value="C-type_lectin-like"/>
</dbReference>
<dbReference type="Gene3D" id="2.20.100.10">
    <property type="entry name" value="Thrombospondin type-1 (TSP1) repeat"/>
    <property type="match status" value="1"/>
</dbReference>
<reference evidence="9" key="1">
    <citation type="submission" date="2020-06" db="EMBL/GenBank/DDBJ databases">
        <title>Draft genome of Bugula neritina, a colonial animal packing powerful symbionts and potential medicines.</title>
        <authorList>
            <person name="Rayko M."/>
        </authorList>
    </citation>
    <scope>NUCLEOTIDE SEQUENCE [LARGE SCALE GENOMIC DNA]</scope>
    <source>
        <strain evidence="9">Kwan_BN1</strain>
    </source>
</reference>
<evidence type="ECO:0000259" key="8">
    <source>
        <dbReference type="PROSITE" id="PS50923"/>
    </source>
</evidence>
<dbReference type="SUPFAM" id="SSF57535">
    <property type="entry name" value="Complement control module/SCR domain"/>
    <property type="match status" value="4"/>
</dbReference>
<keyword evidence="3" id="KW-1015">Disulfide bond</keyword>
<dbReference type="PROSITE" id="PS50923">
    <property type="entry name" value="SUSHI"/>
    <property type="match status" value="3"/>
</dbReference>
<keyword evidence="1 5" id="KW-0768">Sushi</keyword>
<keyword evidence="2" id="KW-0677">Repeat</keyword>
<dbReference type="InterPro" id="IPR036383">
    <property type="entry name" value="TSP1_rpt_sf"/>
</dbReference>
<evidence type="ECO:0000256" key="2">
    <source>
        <dbReference type="ARBA" id="ARBA00022737"/>
    </source>
</evidence>
<feature type="domain" description="Sushi" evidence="8">
    <location>
        <begin position="135"/>
        <end position="197"/>
    </location>
</feature>
<comment type="caution">
    <text evidence="9">The sequence shown here is derived from an EMBL/GenBank/DDBJ whole genome shotgun (WGS) entry which is preliminary data.</text>
</comment>
<evidence type="ECO:0000256" key="4">
    <source>
        <dbReference type="ARBA" id="ARBA00023180"/>
    </source>
</evidence>
<proteinExistence type="predicted"/>
<evidence type="ECO:0000313" key="9">
    <source>
        <dbReference type="EMBL" id="KAF6016877.1"/>
    </source>
</evidence>
<gene>
    <name evidence="9" type="ORF">EB796_024830</name>
</gene>
<keyword evidence="10" id="KW-1185">Reference proteome</keyword>
<dbReference type="EMBL" id="VXIV02003456">
    <property type="protein sequence ID" value="KAF6016877.1"/>
    <property type="molecule type" value="Genomic_DNA"/>
</dbReference>
<feature type="compositionally biased region" description="Polar residues" evidence="6">
    <location>
        <begin position="1090"/>
        <end position="1100"/>
    </location>
</feature>
<dbReference type="OrthoDB" id="446173at2759"/>
<feature type="domain" description="Sushi" evidence="8">
    <location>
        <begin position="198"/>
        <end position="264"/>
    </location>
</feature>
<feature type="compositionally biased region" description="Polar residues" evidence="6">
    <location>
        <begin position="1194"/>
        <end position="1212"/>
    </location>
</feature>
<evidence type="ECO:0000256" key="1">
    <source>
        <dbReference type="ARBA" id="ARBA00022659"/>
    </source>
</evidence>
<feature type="domain" description="C-type lectin" evidence="7">
    <location>
        <begin position="34"/>
        <end position="83"/>
    </location>
</feature>
<dbReference type="InterPro" id="IPR050350">
    <property type="entry name" value="Compl-Cell_Adhes-Reg"/>
</dbReference>
<feature type="domain" description="Sushi" evidence="8">
    <location>
        <begin position="372"/>
        <end position="434"/>
    </location>
</feature>
<feature type="region of interest" description="Disordered" evidence="6">
    <location>
        <begin position="957"/>
        <end position="1019"/>
    </location>
</feature>
<name>A0A7J7ITH6_BUGNE</name>
<feature type="region of interest" description="Disordered" evidence="6">
    <location>
        <begin position="844"/>
        <end position="863"/>
    </location>
</feature>
<dbReference type="SUPFAM" id="SSF56436">
    <property type="entry name" value="C-type lectin-like"/>
    <property type="match status" value="1"/>
</dbReference>
<evidence type="ECO:0000256" key="6">
    <source>
        <dbReference type="SAM" id="MobiDB-lite"/>
    </source>
</evidence>
<dbReference type="PROSITE" id="PS50041">
    <property type="entry name" value="C_TYPE_LECTIN_2"/>
    <property type="match status" value="1"/>
</dbReference>
<feature type="compositionally biased region" description="Basic and acidic residues" evidence="6">
    <location>
        <begin position="1104"/>
        <end position="1191"/>
    </location>
</feature>
<dbReference type="PANTHER" id="PTHR19325">
    <property type="entry name" value="COMPLEMENT COMPONENT-RELATED SUSHI DOMAIN-CONTAINING"/>
    <property type="match status" value="1"/>
</dbReference>
<feature type="compositionally biased region" description="Polar residues" evidence="6">
    <location>
        <begin position="977"/>
        <end position="1019"/>
    </location>
</feature>
<dbReference type="Proteomes" id="UP000593567">
    <property type="component" value="Unassembled WGS sequence"/>
</dbReference>
<feature type="compositionally biased region" description="Polar residues" evidence="6">
    <location>
        <begin position="1045"/>
        <end position="1057"/>
    </location>
</feature>
<dbReference type="PROSITE" id="PS50092">
    <property type="entry name" value="TSP1"/>
    <property type="match status" value="1"/>
</dbReference>
<feature type="compositionally biased region" description="Basic and acidic residues" evidence="6">
    <location>
        <begin position="1213"/>
        <end position="1246"/>
    </location>
</feature>
<organism evidence="9 10">
    <name type="scientific">Bugula neritina</name>
    <name type="common">Brown bryozoan</name>
    <name type="synonym">Sertularia neritina</name>
    <dbReference type="NCBI Taxonomy" id="10212"/>
    <lineage>
        <taxon>Eukaryota</taxon>
        <taxon>Metazoa</taxon>
        <taxon>Spiralia</taxon>
        <taxon>Lophotrochozoa</taxon>
        <taxon>Bryozoa</taxon>
        <taxon>Gymnolaemata</taxon>
        <taxon>Cheilostomatida</taxon>
        <taxon>Flustrina</taxon>
        <taxon>Buguloidea</taxon>
        <taxon>Bugulidae</taxon>
        <taxon>Bugula</taxon>
    </lineage>
</organism>
<sequence>MIYSNQTDKCYAFFPVKDTADNANNQCLTLVKAGGLSWRNGNELNFEDWKGHVVNPSPGQCILITPVRWELISCTAKHSFFCQTSEFTITVGGWSEWTEWSACDVSKSQRRTRQCDNPKPVCSRNCAGDSVETRVCCADPGYGDNAMRVDPTDYIHIGTTLSYRCLEGYKMTNSRTFRNITCGSNGTWSENPPQCVRVLCKSLVQGLYSTLVTLVHNGTYHYEDIAIYVCHEGFIIKGSTNTQLAVECLASGQWSSSVPVNCSDPGFGANTQPPIYIQSSFVKPKATGYFIGDSLLFNCKSEYEIESICEQPPITTRASVVDSLPVYKDDVIEVWCDEGYVANQSTRGIVQTTVCSDNHVFSPDPVPACQPIHCGAPVPGTNVLRRTGSEFFFGSKVVYLCPYGYHDNLTFSPTVSANCTANGTWDHSAVNCERILCEKPGPGIKAIRNDTNDYGYGSITKSNTSSDAAVMATGTAPPTRSAHKYRYLILKVTVGDIFDNRNGTVRAYTLIVCETVEWLAGLSAYDGKLLQKLPTYNDIKAQQLDKITVWPCYQVFEECHIFDRSRECGFTKVQAGYIGHVLTKFVSVSIGSSDCTDQSTDQFCNGPLKEGTTFCVKMRAFTDFDYNDTPCSKASSLESGRQWRSDLLLPLSLSFVPFLVVTVIGLTLLFYKYRNSGVKKVISKGSFYNVFKKKTSDSANVGWRGRAGVAHNSWLQNFNKKRMSGAATESEPDEESFNYDYQKSAWRRHFENILKPELTTSSKKPTKARKLIGKLPKLKYSTFKQWLQKPALPEPTISSDEPTSGYQAVPTASILPKLGKGKTAHLKSPDLDKTRPVLDTLDIHSQPAEPDAQTIRSISDDTTSKDTELLQNTNQAISSAVRDQQDVVKYNNQSSKTSKNNNPKKSIKETNKQVAQGLELSHSSKIQPNVGLEDNTTKNKSSTFNKTRSVSFNLGKTHSNSWQASTSQQEDALLDETTPNSEETEPITSVQHDGYSGNDNKSMQHLSNKSKASSSLGNVSNSEKIYNAKLQPTIKSKGDFEKSKQSLSYNPADTNSKSKSKVADTNSKRGSRIKDTNSKRGSKMDDTNSKESIMANTNRKSWSKMKENISTKESIIKDTNSKRGSKMDDTNSKKESIMANTDRKSWSKMKENISTKDSIIKDTNSKRGSKMEETNSKRGFKTEDTNSKKESIMANPNSKSWSKMKGSISTKESIIKDTNSKRGSKMEESNRKSWSKTEDTNSKKESIMANPNSKSWSKMKESISTKDSIIKDTNSKRGSKMEETNSKRGFKMEETNSKKESIMANPNSQSWSKMKGSISTKDSIIKDTNSKRGSKMEDTNNKKESVSQNLSAATRKSSQHTTQESVETTEGSTSNETGEFKLDNSEEEKLVPETNLENTLEYKTDLNKRNFSVEDS</sequence>
<dbReference type="SMART" id="SM00032">
    <property type="entry name" value="CCP"/>
    <property type="match status" value="4"/>
</dbReference>
<dbReference type="PANTHER" id="PTHR19325:SF567">
    <property type="entry name" value="SUSHI, VON WILLEBRAND FACTOR TYPE A, EGF AND PENTRAXIN DOMAIN-CONTAINING PROTEIN 1-LIKE"/>
    <property type="match status" value="1"/>
</dbReference>
<accession>A0A7J7ITH6</accession>
<feature type="compositionally biased region" description="Low complexity" evidence="6">
    <location>
        <begin position="1361"/>
        <end position="1377"/>
    </location>
</feature>
<dbReference type="InterPro" id="IPR000436">
    <property type="entry name" value="Sushi_SCR_CCP_dom"/>
</dbReference>
<feature type="compositionally biased region" description="Polar residues" evidence="6">
    <location>
        <begin position="1304"/>
        <end position="1322"/>
    </location>
</feature>
<feature type="compositionally biased region" description="Basic and acidic residues" evidence="6">
    <location>
        <begin position="1072"/>
        <end position="1089"/>
    </location>
</feature>
<feature type="region of interest" description="Disordered" evidence="6">
    <location>
        <begin position="1035"/>
        <end position="1398"/>
    </location>
</feature>
<dbReference type="SMART" id="SM00209">
    <property type="entry name" value="TSP1"/>
    <property type="match status" value="1"/>
</dbReference>
<feature type="compositionally biased region" description="Basic and acidic residues" evidence="6">
    <location>
        <begin position="1258"/>
        <end position="1301"/>
    </location>
</feature>
<protein>
    <recommendedName>
        <fullName evidence="11">SVEP1</fullName>
    </recommendedName>
</protein>
<evidence type="ECO:0008006" key="11">
    <source>
        <dbReference type="Google" id="ProtNLM"/>
    </source>
</evidence>